<dbReference type="EMBL" id="NOZR01000002">
    <property type="protein sequence ID" value="OYN82353.1"/>
    <property type="molecule type" value="Genomic_DNA"/>
</dbReference>
<evidence type="ECO:0000313" key="3">
    <source>
        <dbReference type="Proteomes" id="UP000216063"/>
    </source>
</evidence>
<gene>
    <name evidence="2" type="ORF">CG716_03615</name>
</gene>
<evidence type="ECO:0000313" key="2">
    <source>
        <dbReference type="EMBL" id="OYN82353.1"/>
    </source>
</evidence>
<feature type="region of interest" description="Disordered" evidence="1">
    <location>
        <begin position="74"/>
        <end position="106"/>
    </location>
</feature>
<dbReference type="Proteomes" id="UP000216063">
    <property type="component" value="Unassembled WGS sequence"/>
</dbReference>
<keyword evidence="3" id="KW-1185">Reference proteome</keyword>
<name>A0A255E2Q2_9MYCO</name>
<organism evidence="2 3">
    <name type="scientific">Mycolicibacterium sphagni</name>
    <dbReference type="NCBI Taxonomy" id="1786"/>
    <lineage>
        <taxon>Bacteria</taxon>
        <taxon>Bacillati</taxon>
        <taxon>Actinomycetota</taxon>
        <taxon>Actinomycetes</taxon>
        <taxon>Mycobacteriales</taxon>
        <taxon>Mycobacteriaceae</taxon>
        <taxon>Mycolicibacterium</taxon>
    </lineage>
</organism>
<sequence length="106" mass="11049">MHRVATTGVGLVLEACRVRHLDVCLGLSDASAGRGFVSERFSLTHDVRLFGGVGADRPSFNAAVLLALTDYHKAEGDSGKDRGEYQERDDDDGGGGHFGSLGSGGA</sequence>
<dbReference type="AlphaFoldDB" id="A0A255E2Q2"/>
<feature type="compositionally biased region" description="Basic and acidic residues" evidence="1">
    <location>
        <begin position="74"/>
        <end position="86"/>
    </location>
</feature>
<protein>
    <submittedName>
        <fullName evidence="2">Uncharacterized protein</fullName>
    </submittedName>
</protein>
<proteinExistence type="predicted"/>
<feature type="compositionally biased region" description="Gly residues" evidence="1">
    <location>
        <begin position="95"/>
        <end position="106"/>
    </location>
</feature>
<evidence type="ECO:0000256" key="1">
    <source>
        <dbReference type="SAM" id="MobiDB-lite"/>
    </source>
</evidence>
<reference evidence="2 3" key="1">
    <citation type="submission" date="2017-07" db="EMBL/GenBank/DDBJ databases">
        <title>The new phylogeny of genus Mycobacterium.</title>
        <authorList>
            <person name="Tortoli E."/>
            <person name="Trovato A."/>
            <person name="Cirillo D.M."/>
        </authorList>
    </citation>
    <scope>NUCLEOTIDE SEQUENCE [LARGE SCALE GENOMIC DNA]</scope>
    <source>
        <strain evidence="2 3">ATCC 33027</strain>
    </source>
</reference>
<accession>A0A255E2Q2</accession>
<comment type="caution">
    <text evidence="2">The sequence shown here is derived from an EMBL/GenBank/DDBJ whole genome shotgun (WGS) entry which is preliminary data.</text>
</comment>